<comment type="subunit">
    <text evidence="2">Homotrimer.</text>
</comment>
<dbReference type="EMBL" id="UINC01001263">
    <property type="protein sequence ID" value="SUZ76048.1"/>
    <property type="molecule type" value="Genomic_DNA"/>
</dbReference>
<evidence type="ECO:0000313" key="7">
    <source>
        <dbReference type="EMBL" id="SUZ76048.1"/>
    </source>
</evidence>
<dbReference type="InterPro" id="IPR036451">
    <property type="entry name" value="CblAdoTrfase-like_sf"/>
</dbReference>
<dbReference type="PANTHER" id="PTHR12213">
    <property type="entry name" value="CORRINOID ADENOSYLTRANSFERASE"/>
    <property type="match status" value="1"/>
</dbReference>
<evidence type="ECO:0000256" key="1">
    <source>
        <dbReference type="ARBA" id="ARBA00007487"/>
    </source>
</evidence>
<organism evidence="7">
    <name type="scientific">marine metagenome</name>
    <dbReference type="NCBI Taxonomy" id="408172"/>
    <lineage>
        <taxon>unclassified sequences</taxon>
        <taxon>metagenomes</taxon>
        <taxon>ecological metagenomes</taxon>
    </lineage>
</organism>
<name>A0A381QAN1_9ZZZZ</name>
<dbReference type="GO" id="GO:0008817">
    <property type="term" value="F:corrinoid adenosyltransferase activity"/>
    <property type="evidence" value="ECO:0007669"/>
    <property type="project" value="TreeGrafter"/>
</dbReference>
<dbReference type="FunFam" id="1.20.1200.10:FF:000001">
    <property type="entry name" value="Cob(I)yrinic acid a,c-diamide adenosyltransferase"/>
    <property type="match status" value="1"/>
</dbReference>
<evidence type="ECO:0000259" key="6">
    <source>
        <dbReference type="Pfam" id="PF01923"/>
    </source>
</evidence>
<comment type="similarity">
    <text evidence="1">Belongs to the Cob(I)alamin adenosyltransferase family.</text>
</comment>
<keyword evidence="5" id="KW-0067">ATP-binding</keyword>
<dbReference type="GO" id="GO:0005524">
    <property type="term" value="F:ATP binding"/>
    <property type="evidence" value="ECO:0007669"/>
    <property type="project" value="UniProtKB-KW"/>
</dbReference>
<sequence>MSPKIYTRTGDAGDTGLFGGGRVSKGDLRVEAYGTVDELNASLGWAALKVNQQEIKDYIEAVQDDLFVIGADLATSPPTEGRPRPKVPILTKSRIGEIESWIDKADDELPGLTAFVLPGGSEGAAALHMARTICRRAERAVVRLGAHEEVSNGVIPYLNRLSDLLFTLARLENHRVGISDREWSSPDR</sequence>
<dbReference type="InterPro" id="IPR016030">
    <property type="entry name" value="CblAdoTrfase-like"/>
</dbReference>
<keyword evidence="4" id="KW-0547">Nucleotide-binding</keyword>
<reference evidence="7" key="1">
    <citation type="submission" date="2018-05" db="EMBL/GenBank/DDBJ databases">
        <authorList>
            <person name="Lanie J.A."/>
            <person name="Ng W.-L."/>
            <person name="Kazmierczak K.M."/>
            <person name="Andrzejewski T.M."/>
            <person name="Davidsen T.M."/>
            <person name="Wayne K.J."/>
            <person name="Tettelin H."/>
            <person name="Glass J.I."/>
            <person name="Rusch D."/>
            <person name="Podicherti R."/>
            <person name="Tsui H.-C.T."/>
            <person name="Winkler M.E."/>
        </authorList>
    </citation>
    <scope>NUCLEOTIDE SEQUENCE</scope>
</reference>
<evidence type="ECO:0000256" key="4">
    <source>
        <dbReference type="ARBA" id="ARBA00022741"/>
    </source>
</evidence>
<dbReference type="AlphaFoldDB" id="A0A381QAN1"/>
<dbReference type="PANTHER" id="PTHR12213:SF0">
    <property type="entry name" value="CORRINOID ADENOSYLTRANSFERASE MMAB"/>
    <property type="match status" value="1"/>
</dbReference>
<evidence type="ECO:0000256" key="5">
    <source>
        <dbReference type="ARBA" id="ARBA00022840"/>
    </source>
</evidence>
<evidence type="ECO:0000256" key="3">
    <source>
        <dbReference type="ARBA" id="ARBA00022679"/>
    </source>
</evidence>
<accession>A0A381QAN1</accession>
<feature type="domain" description="Cobalamin adenosyltransferase-like" evidence="6">
    <location>
        <begin position="5"/>
        <end position="171"/>
    </location>
</feature>
<gene>
    <name evidence="7" type="ORF">METZ01_LOCUS28902</name>
</gene>
<proteinExistence type="inferred from homology"/>
<dbReference type="NCBIfam" id="TIGR00636">
    <property type="entry name" value="PduO_Nterm"/>
    <property type="match status" value="1"/>
</dbReference>
<keyword evidence="3" id="KW-0808">Transferase</keyword>
<dbReference type="SUPFAM" id="SSF89028">
    <property type="entry name" value="Cobalamin adenosyltransferase-like"/>
    <property type="match status" value="1"/>
</dbReference>
<dbReference type="Pfam" id="PF01923">
    <property type="entry name" value="Cob_adeno_trans"/>
    <property type="match status" value="1"/>
</dbReference>
<dbReference type="GO" id="GO:0009235">
    <property type="term" value="P:cobalamin metabolic process"/>
    <property type="evidence" value="ECO:0007669"/>
    <property type="project" value="UniProtKB-ARBA"/>
</dbReference>
<dbReference type="InterPro" id="IPR029499">
    <property type="entry name" value="PduO-typ"/>
</dbReference>
<dbReference type="Gene3D" id="1.20.1200.10">
    <property type="entry name" value="Cobalamin adenosyltransferase-like"/>
    <property type="match status" value="1"/>
</dbReference>
<evidence type="ECO:0000256" key="2">
    <source>
        <dbReference type="ARBA" id="ARBA00011233"/>
    </source>
</evidence>
<protein>
    <recommendedName>
        <fullName evidence="6">Cobalamin adenosyltransferase-like domain-containing protein</fullName>
    </recommendedName>
</protein>